<name>U4KSL6_9MOLU</name>
<sequence length="239" mass="27813">MIWNPWRGCHKVSDGCKYCYTHKGDIKRNMDTNQIIKTKDFYKPIEKKKDGSYKIAPGSLVYVCFSSDFLIEEADPWRMEAYLMMKERPDLHFLFLTKRIERFYEVLPSDYTESLTHLTIGVSVENQEQADKRLAFFSKLPIKHKNIICQPLIGPINLEPYLDGVELVVVGGEQDINARPLDYNWVLGIKEVCIKKNVSFSFRQCGTHFIKDGLSYQIPTRELMKQARKASIDYVALKE</sequence>
<dbReference type="Pfam" id="PF07505">
    <property type="entry name" value="DUF5131"/>
    <property type="match status" value="1"/>
</dbReference>
<dbReference type="EMBL" id="FO681348">
    <property type="protein sequence ID" value="CCV65154.1"/>
    <property type="molecule type" value="Genomic_DNA"/>
</dbReference>
<dbReference type="OrthoDB" id="9787478at2"/>
<proteinExistence type="predicted"/>
<dbReference type="InterPro" id="IPR011101">
    <property type="entry name" value="DUF5131"/>
</dbReference>
<gene>
    <name evidence="1" type="ORF">BN85301330</name>
</gene>
<dbReference type="Proteomes" id="UP000032737">
    <property type="component" value="Chromosome"/>
</dbReference>
<accession>U4KSL6</accession>
<dbReference type="HOGENOM" id="CLU_054184_2_0_14"/>
<dbReference type="RefSeq" id="WP_030004022.1">
    <property type="nucleotide sequence ID" value="NC_022549.1"/>
</dbReference>
<dbReference type="STRING" id="61635.BN85301330"/>
<evidence type="ECO:0008006" key="3">
    <source>
        <dbReference type="Google" id="ProtNLM"/>
    </source>
</evidence>
<dbReference type="KEGG" id="abra:BN85301330"/>
<evidence type="ECO:0000313" key="1">
    <source>
        <dbReference type="EMBL" id="CCV65154.1"/>
    </source>
</evidence>
<protein>
    <recommendedName>
        <fullName evidence="3">DUF5131 family protein</fullName>
    </recommendedName>
</protein>
<organism evidence="1 2">
    <name type="scientific">Acholeplasma brassicae</name>
    <dbReference type="NCBI Taxonomy" id="61635"/>
    <lineage>
        <taxon>Bacteria</taxon>
        <taxon>Bacillati</taxon>
        <taxon>Mycoplasmatota</taxon>
        <taxon>Mollicutes</taxon>
        <taxon>Acholeplasmatales</taxon>
        <taxon>Acholeplasmataceae</taxon>
        <taxon>Acholeplasma</taxon>
    </lineage>
</organism>
<evidence type="ECO:0000313" key="2">
    <source>
        <dbReference type="Proteomes" id="UP000032737"/>
    </source>
</evidence>
<keyword evidence="2" id="KW-1185">Reference proteome</keyword>
<reference evidence="1 2" key="1">
    <citation type="journal article" date="2013" name="J. Mol. Microbiol. Biotechnol.">
        <title>Analysis of the Complete Genomes of Acholeplasma brassicae , A. palmae and A. laidlawii and Their Comparison to the Obligate Parasites from ' Candidatus Phytoplasma'.</title>
        <authorList>
            <person name="Kube M."/>
            <person name="Siewert C."/>
            <person name="Migdoll A.M."/>
            <person name="Duduk B."/>
            <person name="Holz S."/>
            <person name="Rabus R."/>
            <person name="Seemuller E."/>
            <person name="Mitrovic J."/>
            <person name="Muller I."/>
            <person name="Buttner C."/>
            <person name="Reinhardt R."/>
        </authorList>
    </citation>
    <scope>NUCLEOTIDE SEQUENCE [LARGE SCALE GENOMIC DNA]</scope>
    <source>
        <strain evidence="2">0502</strain>
    </source>
</reference>
<dbReference type="AlphaFoldDB" id="U4KSL6"/>